<comment type="caution">
    <text evidence="8">The sequence shown here is derived from an EMBL/GenBank/DDBJ whole genome shotgun (WGS) entry which is preliminary data.</text>
</comment>
<evidence type="ECO:0000256" key="4">
    <source>
        <dbReference type="ARBA" id="ARBA00022723"/>
    </source>
</evidence>
<keyword evidence="6 7" id="KW-0408">Iron</keyword>
<reference evidence="8" key="1">
    <citation type="submission" date="2020-12" db="EMBL/GenBank/DDBJ databases">
        <title>WGS assembly of Carya illinoinensis cv. Pawnee.</title>
        <authorList>
            <person name="Platts A."/>
            <person name="Shu S."/>
            <person name="Wright S."/>
            <person name="Barry K."/>
            <person name="Edger P."/>
            <person name="Pires J.C."/>
            <person name="Schmutz J."/>
        </authorList>
    </citation>
    <scope>NUCLEOTIDE SEQUENCE</scope>
    <source>
        <tissue evidence="8">Leaf</tissue>
    </source>
</reference>
<sequence length="447" mass="51318">SKAWRKVFTEKGGIPGRLGLPFLRETISFLSATNSTRGCYDFVRLRRQRYGKWFKTRIFGKIHLFVPSTDGTKTIFTSDFVQFKRGFVKSMADAVGEKSLLCVPFESHKRMRRLLANPFSMNSMSKFVKKFDKMLCERLKNLEAQKSFVVLDFTMKLTFDAMCNMLMSITEESLLRDMERDCTSVSNAMLSFPLMIPGTPYYKGIKARKRLMEIFRSSEDFLQSMLHRDSYTPNEKLDDQEIMDNLLSLLLGGQRSTAAAMMWAVKFLDENRAVQERPMEEQLSISRNRLEGALLSLEDLNSISYGSKVVKETLRMSNVLLWFPRVALDDCTIEGFEIKKGWHVNIDATCIHSDPDLFKDPMQFNPSRFDEMQKPYSFLPFGSGPTTCIGMNMAKVTMLVFLHRLTSGYKWTIDDQDTCLEKKSPIPRLRSGCPITLESLRGIGNQA</sequence>
<keyword evidence="5" id="KW-1133">Transmembrane helix</keyword>
<evidence type="ECO:0000313" key="8">
    <source>
        <dbReference type="EMBL" id="KAG6647020.1"/>
    </source>
</evidence>
<gene>
    <name evidence="8" type="ORF">CIPAW_07G049500</name>
</gene>
<dbReference type="InterPro" id="IPR001128">
    <property type="entry name" value="Cyt_P450"/>
</dbReference>
<dbReference type="GO" id="GO:0016020">
    <property type="term" value="C:membrane"/>
    <property type="evidence" value="ECO:0007669"/>
    <property type="project" value="UniProtKB-SubCell"/>
</dbReference>
<evidence type="ECO:0008006" key="10">
    <source>
        <dbReference type="Google" id="ProtNLM"/>
    </source>
</evidence>
<dbReference type="PANTHER" id="PTHR24286">
    <property type="entry name" value="CYTOCHROME P450 26"/>
    <property type="match status" value="1"/>
</dbReference>
<organism evidence="8 9">
    <name type="scientific">Carya illinoinensis</name>
    <name type="common">Pecan</name>
    <dbReference type="NCBI Taxonomy" id="32201"/>
    <lineage>
        <taxon>Eukaryota</taxon>
        <taxon>Viridiplantae</taxon>
        <taxon>Streptophyta</taxon>
        <taxon>Embryophyta</taxon>
        <taxon>Tracheophyta</taxon>
        <taxon>Spermatophyta</taxon>
        <taxon>Magnoliopsida</taxon>
        <taxon>eudicotyledons</taxon>
        <taxon>Gunneridae</taxon>
        <taxon>Pentapetalae</taxon>
        <taxon>rosids</taxon>
        <taxon>fabids</taxon>
        <taxon>Fagales</taxon>
        <taxon>Juglandaceae</taxon>
        <taxon>Carya</taxon>
    </lineage>
</organism>
<keyword evidence="9" id="KW-1185">Reference proteome</keyword>
<dbReference type="GO" id="GO:0004497">
    <property type="term" value="F:monooxygenase activity"/>
    <property type="evidence" value="ECO:0007669"/>
    <property type="project" value="UniProtKB-KW"/>
</dbReference>
<dbReference type="AlphaFoldDB" id="A0A8T1Q2R0"/>
<dbReference type="EMBL" id="CM031815">
    <property type="protein sequence ID" value="KAG6647020.1"/>
    <property type="molecule type" value="Genomic_DNA"/>
</dbReference>
<keyword evidence="4 7" id="KW-0479">Metal-binding</keyword>
<comment type="similarity">
    <text evidence="2 7">Belongs to the cytochrome P450 family.</text>
</comment>
<evidence type="ECO:0000256" key="1">
    <source>
        <dbReference type="ARBA" id="ARBA00004167"/>
    </source>
</evidence>
<dbReference type="PANTHER" id="PTHR24286:SF235">
    <property type="entry name" value="CYTOCHROME P450"/>
    <property type="match status" value="1"/>
</dbReference>
<dbReference type="PROSITE" id="PS00086">
    <property type="entry name" value="CYTOCHROME_P450"/>
    <property type="match status" value="1"/>
</dbReference>
<dbReference type="GO" id="GO:0016705">
    <property type="term" value="F:oxidoreductase activity, acting on paired donors, with incorporation or reduction of molecular oxygen"/>
    <property type="evidence" value="ECO:0007669"/>
    <property type="project" value="InterPro"/>
</dbReference>
<feature type="non-terminal residue" evidence="8">
    <location>
        <position position="1"/>
    </location>
</feature>
<name>A0A8T1Q2R0_CARIL</name>
<keyword evidence="5" id="KW-0472">Membrane</keyword>
<evidence type="ECO:0000256" key="3">
    <source>
        <dbReference type="ARBA" id="ARBA00022692"/>
    </source>
</evidence>
<evidence type="ECO:0000256" key="2">
    <source>
        <dbReference type="ARBA" id="ARBA00010617"/>
    </source>
</evidence>
<dbReference type="GO" id="GO:0016125">
    <property type="term" value="P:sterol metabolic process"/>
    <property type="evidence" value="ECO:0007669"/>
    <property type="project" value="TreeGrafter"/>
</dbReference>
<accession>A0A8T1Q2R0</accession>
<keyword evidence="3" id="KW-0812">Transmembrane</keyword>
<dbReference type="GO" id="GO:0010268">
    <property type="term" value="P:brassinosteroid homeostasis"/>
    <property type="evidence" value="ECO:0007669"/>
    <property type="project" value="TreeGrafter"/>
</dbReference>
<keyword evidence="7" id="KW-0349">Heme</keyword>
<dbReference type="Proteomes" id="UP000811609">
    <property type="component" value="Chromosome 7"/>
</dbReference>
<keyword evidence="7" id="KW-0503">Monooxygenase</keyword>
<dbReference type="Pfam" id="PF00067">
    <property type="entry name" value="p450"/>
    <property type="match status" value="1"/>
</dbReference>
<dbReference type="GO" id="GO:0005506">
    <property type="term" value="F:iron ion binding"/>
    <property type="evidence" value="ECO:0007669"/>
    <property type="project" value="InterPro"/>
</dbReference>
<evidence type="ECO:0000256" key="5">
    <source>
        <dbReference type="ARBA" id="ARBA00022989"/>
    </source>
</evidence>
<dbReference type="GO" id="GO:0016132">
    <property type="term" value="P:brassinosteroid biosynthetic process"/>
    <property type="evidence" value="ECO:0007669"/>
    <property type="project" value="TreeGrafter"/>
</dbReference>
<evidence type="ECO:0000313" key="9">
    <source>
        <dbReference type="Proteomes" id="UP000811609"/>
    </source>
</evidence>
<comment type="subcellular location">
    <subcellularLocation>
        <location evidence="1">Membrane</location>
        <topology evidence="1">Single-pass membrane protein</topology>
    </subcellularLocation>
</comment>
<protein>
    <recommendedName>
        <fullName evidence="10">Cytochrome P450</fullName>
    </recommendedName>
</protein>
<dbReference type="InterPro" id="IPR017972">
    <property type="entry name" value="Cyt_P450_CS"/>
</dbReference>
<evidence type="ECO:0000256" key="6">
    <source>
        <dbReference type="ARBA" id="ARBA00023004"/>
    </source>
</evidence>
<keyword evidence="7" id="KW-0560">Oxidoreductase</keyword>
<evidence type="ECO:0000256" key="7">
    <source>
        <dbReference type="RuleBase" id="RU000461"/>
    </source>
</evidence>
<proteinExistence type="inferred from homology"/>
<dbReference type="CDD" id="cd11043">
    <property type="entry name" value="CYP90-like"/>
    <property type="match status" value="1"/>
</dbReference>
<dbReference type="GO" id="GO:0020037">
    <property type="term" value="F:heme binding"/>
    <property type="evidence" value="ECO:0007669"/>
    <property type="project" value="InterPro"/>
</dbReference>